<evidence type="ECO:0008006" key="3">
    <source>
        <dbReference type="Google" id="ProtNLM"/>
    </source>
</evidence>
<dbReference type="PANTHER" id="PTHR48475:SF2">
    <property type="entry name" value="RIBONUCLEASE H"/>
    <property type="match status" value="1"/>
</dbReference>
<dbReference type="AlphaFoldDB" id="A0A371FS22"/>
<name>A0A371FS22_MUCPR</name>
<organism evidence="1 2">
    <name type="scientific">Mucuna pruriens</name>
    <name type="common">Velvet bean</name>
    <name type="synonym">Dolichos pruriens</name>
    <dbReference type="NCBI Taxonomy" id="157652"/>
    <lineage>
        <taxon>Eukaryota</taxon>
        <taxon>Viridiplantae</taxon>
        <taxon>Streptophyta</taxon>
        <taxon>Embryophyta</taxon>
        <taxon>Tracheophyta</taxon>
        <taxon>Spermatophyta</taxon>
        <taxon>Magnoliopsida</taxon>
        <taxon>eudicotyledons</taxon>
        <taxon>Gunneridae</taxon>
        <taxon>Pentapetalae</taxon>
        <taxon>rosids</taxon>
        <taxon>fabids</taxon>
        <taxon>Fabales</taxon>
        <taxon>Fabaceae</taxon>
        <taxon>Papilionoideae</taxon>
        <taxon>50 kb inversion clade</taxon>
        <taxon>NPAAA clade</taxon>
        <taxon>indigoferoid/millettioid clade</taxon>
        <taxon>Phaseoleae</taxon>
        <taxon>Mucuna</taxon>
    </lineage>
</organism>
<proteinExistence type="predicted"/>
<comment type="caution">
    <text evidence="1">The sequence shown here is derived from an EMBL/GenBank/DDBJ whole genome shotgun (WGS) entry which is preliminary data.</text>
</comment>
<evidence type="ECO:0000313" key="1">
    <source>
        <dbReference type="EMBL" id="RDX81139.1"/>
    </source>
</evidence>
<accession>A0A371FS22</accession>
<dbReference type="InterPro" id="IPR043128">
    <property type="entry name" value="Rev_trsase/Diguanyl_cyclase"/>
</dbReference>
<feature type="non-terminal residue" evidence="1">
    <location>
        <position position="1"/>
    </location>
</feature>
<protein>
    <recommendedName>
        <fullName evidence="3">RNase H type-1 domain-containing protein</fullName>
    </recommendedName>
</protein>
<dbReference type="InterPro" id="IPR043502">
    <property type="entry name" value="DNA/RNA_pol_sf"/>
</dbReference>
<dbReference type="Gene3D" id="3.30.70.270">
    <property type="match status" value="1"/>
</dbReference>
<dbReference type="OrthoDB" id="1730596at2759"/>
<keyword evidence="2" id="KW-1185">Reference proteome</keyword>
<dbReference type="PANTHER" id="PTHR48475">
    <property type="entry name" value="RIBONUCLEASE H"/>
    <property type="match status" value="1"/>
</dbReference>
<gene>
    <name evidence="1" type="ORF">CR513_38220</name>
</gene>
<dbReference type="SUPFAM" id="SSF56672">
    <property type="entry name" value="DNA/RNA polymerases"/>
    <property type="match status" value="1"/>
</dbReference>
<reference evidence="1" key="1">
    <citation type="submission" date="2018-05" db="EMBL/GenBank/DDBJ databases">
        <title>Draft genome of Mucuna pruriens seed.</title>
        <authorList>
            <person name="Nnadi N.E."/>
            <person name="Vos R."/>
            <person name="Hasami M.H."/>
            <person name="Devisetty U.K."/>
            <person name="Aguiy J.C."/>
        </authorList>
    </citation>
    <scope>NUCLEOTIDE SEQUENCE [LARGE SCALE GENOMIC DNA]</scope>
    <source>
        <strain evidence="1">JCA_2017</strain>
    </source>
</reference>
<evidence type="ECO:0000313" key="2">
    <source>
        <dbReference type="Proteomes" id="UP000257109"/>
    </source>
</evidence>
<dbReference type="EMBL" id="QJKJ01008000">
    <property type="protein sequence ID" value="RDX81139.1"/>
    <property type="molecule type" value="Genomic_DNA"/>
</dbReference>
<sequence length="263" mass="30808">MLFVLKNTGVTYQCLMDKIFKEQIDGEIKVYVDDMVVKSPNEDWHYKALASYSTCEAPRNVKELQQLVGRITILIRFLSSPTKTRLASHWSRSLERNKGLPWGRDSLPEDREDNPYSHHDSRKLRPYFQSYEIMFLKKPDLARRMVRWYVELLEFDISYERRGHIKAQVLIKFITMLTAIGEVEDKNNEWRISIDKASNQIGSDTKIILQGLNEVMIEQSLWFEFRASNKQAQYKLLLVEIKLAKKLGAKILTAKSDSQLMID</sequence>
<dbReference type="Proteomes" id="UP000257109">
    <property type="component" value="Unassembled WGS sequence"/>
</dbReference>